<dbReference type="OrthoDB" id="73634at2"/>
<organism evidence="1 3">
    <name type="scientific">Deinococcus hopiensis KR-140</name>
    <dbReference type="NCBI Taxonomy" id="695939"/>
    <lineage>
        <taxon>Bacteria</taxon>
        <taxon>Thermotogati</taxon>
        <taxon>Deinococcota</taxon>
        <taxon>Deinococci</taxon>
        <taxon>Deinococcales</taxon>
        <taxon>Deinococcaceae</taxon>
        <taxon>Deinococcus</taxon>
    </lineage>
</organism>
<dbReference type="EMBL" id="FWWU01000005">
    <property type="protein sequence ID" value="SMB81666.1"/>
    <property type="molecule type" value="Genomic_DNA"/>
</dbReference>
<reference evidence="1 3" key="1">
    <citation type="submission" date="2017-04" db="EMBL/GenBank/DDBJ databases">
        <authorList>
            <person name="Afonso C.L."/>
            <person name="Miller P.J."/>
            <person name="Scott M.A."/>
            <person name="Spackman E."/>
            <person name="Goraichik I."/>
            <person name="Dimitrov K.M."/>
            <person name="Suarez D.L."/>
            <person name="Swayne D.E."/>
        </authorList>
    </citation>
    <scope>NUCLEOTIDE SEQUENCE [LARGE SCALE GENOMIC DNA]</scope>
    <source>
        <strain evidence="1 3">KR-140</strain>
    </source>
</reference>
<proteinExistence type="predicted"/>
<sequence>MRPADLTPTEMAELLDAAYRDDRGLEGEGLEPEDRQALAAYLGSHEDARAAAWEVWQELFPDEPEYAVSADIEYWLDVEFIEP</sequence>
<evidence type="ECO:0000313" key="3">
    <source>
        <dbReference type="Proteomes" id="UP000192582"/>
    </source>
</evidence>
<protein>
    <submittedName>
        <fullName evidence="1">Uncharacterized protein</fullName>
    </submittedName>
</protein>
<dbReference type="RefSeq" id="WP_084046005.1">
    <property type="nucleotide sequence ID" value="NZ_FWWU01000005.1"/>
</dbReference>
<dbReference type="Proteomes" id="UP000192582">
    <property type="component" value="Unassembled WGS sequence"/>
</dbReference>
<keyword evidence="3" id="KW-1185">Reference proteome</keyword>
<name>A0A1W1UKN8_9DEIO</name>
<accession>A0A1W1UKN8</accession>
<gene>
    <name evidence="2" type="ORF">SAMN00790413_03371</name>
    <name evidence="1" type="ORF">SAMN00790413_04669</name>
</gene>
<dbReference type="AlphaFoldDB" id="A0A1W1UKN8"/>
<evidence type="ECO:0000313" key="2">
    <source>
        <dbReference type="EMBL" id="SMB85354.1"/>
    </source>
</evidence>
<dbReference type="EMBL" id="FWWU01000008">
    <property type="protein sequence ID" value="SMB85354.1"/>
    <property type="molecule type" value="Genomic_DNA"/>
</dbReference>
<evidence type="ECO:0000313" key="1">
    <source>
        <dbReference type="EMBL" id="SMB81666.1"/>
    </source>
</evidence>